<dbReference type="InterPro" id="IPR006342">
    <property type="entry name" value="FkbM_mtfrase"/>
</dbReference>
<accession>A0A916ZZB0</accession>
<dbReference type="Pfam" id="PF05050">
    <property type="entry name" value="Methyltransf_21"/>
    <property type="match status" value="1"/>
</dbReference>
<gene>
    <name evidence="2" type="ORF">GCM10010831_21280</name>
</gene>
<evidence type="ECO:0000313" key="2">
    <source>
        <dbReference type="EMBL" id="GGE19895.1"/>
    </source>
</evidence>
<dbReference type="Proteomes" id="UP000599688">
    <property type="component" value="Unassembled WGS sequence"/>
</dbReference>
<dbReference type="PANTHER" id="PTHR34203:SF15">
    <property type="entry name" value="SLL1173 PROTEIN"/>
    <property type="match status" value="1"/>
</dbReference>
<dbReference type="InterPro" id="IPR029063">
    <property type="entry name" value="SAM-dependent_MTases_sf"/>
</dbReference>
<dbReference type="EMBL" id="BMGL01000012">
    <property type="protein sequence ID" value="GGE19895.1"/>
    <property type="molecule type" value="Genomic_DNA"/>
</dbReference>
<dbReference type="NCBIfam" id="TIGR01444">
    <property type="entry name" value="fkbM_fam"/>
    <property type="match status" value="1"/>
</dbReference>
<evidence type="ECO:0000259" key="1">
    <source>
        <dbReference type="Pfam" id="PF05050"/>
    </source>
</evidence>
<keyword evidence="3" id="KW-1185">Reference proteome</keyword>
<dbReference type="PANTHER" id="PTHR34203">
    <property type="entry name" value="METHYLTRANSFERASE, FKBM FAMILY PROTEIN"/>
    <property type="match status" value="1"/>
</dbReference>
<dbReference type="CDD" id="cd02440">
    <property type="entry name" value="AdoMet_MTases"/>
    <property type="match status" value="1"/>
</dbReference>
<feature type="domain" description="Methyltransferase FkbM" evidence="1">
    <location>
        <begin position="88"/>
        <end position="251"/>
    </location>
</feature>
<dbReference type="SUPFAM" id="SSF53335">
    <property type="entry name" value="S-adenosyl-L-methionine-dependent methyltransferases"/>
    <property type="match status" value="1"/>
</dbReference>
<reference evidence="2 3" key="1">
    <citation type="journal article" date="2014" name="Int. J. Syst. Evol. Microbiol.">
        <title>Complete genome sequence of Corynebacterium casei LMG S-19264T (=DSM 44701T), isolated from a smear-ripened cheese.</title>
        <authorList>
            <consortium name="US DOE Joint Genome Institute (JGI-PGF)"/>
            <person name="Walter F."/>
            <person name="Albersmeier A."/>
            <person name="Kalinowski J."/>
            <person name="Ruckert C."/>
        </authorList>
    </citation>
    <scope>NUCLEOTIDE SEQUENCE [LARGE SCALE GENOMIC DNA]</scope>
    <source>
        <strain evidence="2 3">CGMCC 1.12925</strain>
    </source>
</reference>
<dbReference type="RefSeq" id="WP_188406841.1">
    <property type="nucleotide sequence ID" value="NZ_BMGL01000012.1"/>
</dbReference>
<dbReference type="AlphaFoldDB" id="A0A916ZZB0"/>
<name>A0A916ZZB0_9FLAO</name>
<evidence type="ECO:0000313" key="3">
    <source>
        <dbReference type="Proteomes" id="UP000599688"/>
    </source>
</evidence>
<protein>
    <recommendedName>
        <fullName evidence="1">Methyltransferase FkbM domain-containing protein</fullName>
    </recommendedName>
</protein>
<organism evidence="2 3">
    <name type="scientific">Psychroflexus salis</name>
    <dbReference type="NCBI Taxonomy" id="1526574"/>
    <lineage>
        <taxon>Bacteria</taxon>
        <taxon>Pseudomonadati</taxon>
        <taxon>Bacteroidota</taxon>
        <taxon>Flavobacteriia</taxon>
        <taxon>Flavobacteriales</taxon>
        <taxon>Flavobacteriaceae</taxon>
        <taxon>Psychroflexus</taxon>
    </lineage>
</organism>
<sequence length="287" mass="33491">MIKKLIYNSQVNFFIRNLCYFFKALIPNNLRIPVSGIFKLKVEKNLNLKISTNQTSYISKQLFWEGSENYEYTPIFKSILKETKTFIDIGANFGYYSLLAAKLNKNIKVFAFEPSPGPFVYLKENIKINKLKNIEVFKLALSDFSGLLDFYEVRNRKYKNVPNLSGEHNTGSKKHLNTNKIKVKCEKLDSIFRGDDIEKIDLIKIDVEGSENQVIIGAIEIIRKVKPTIICEILEQKKAELIEKKLISLGYLIYVHHNNKLLKVDNIQVRNYIKKDFFFIHPKRIIE</sequence>
<comment type="caution">
    <text evidence="2">The sequence shown here is derived from an EMBL/GenBank/DDBJ whole genome shotgun (WGS) entry which is preliminary data.</text>
</comment>
<dbReference type="InterPro" id="IPR052514">
    <property type="entry name" value="SAM-dependent_MTase"/>
</dbReference>
<proteinExistence type="predicted"/>
<dbReference type="Gene3D" id="3.40.50.150">
    <property type="entry name" value="Vaccinia Virus protein VP39"/>
    <property type="match status" value="1"/>
</dbReference>